<sequence>MQTPCVIRFGMRDDLITEFTRRICHALALRLDARHEAWGLAGVYEVGKDGPSHIVCSRQRPAAGTEGEDSRSTGEEEPLEYIDVRGVFTDPDWFFRLHDRPVGRVAQISRTRIEHLQETGRLTPLTSMDRFAAKRVSAQVERALREVDGERPYRGCTADVITPSLIKPSTEDGRIRIKGGESVDDTSATGL</sequence>
<protein>
    <submittedName>
        <fullName evidence="2">Uncharacterized protein</fullName>
    </submittedName>
</protein>
<accession>A0A9X2Q5F1</accession>
<comment type="caution">
    <text evidence="2">The sequence shown here is derived from an EMBL/GenBank/DDBJ whole genome shotgun (WGS) entry which is preliminary data.</text>
</comment>
<evidence type="ECO:0000313" key="2">
    <source>
        <dbReference type="EMBL" id="MCS3709761.1"/>
    </source>
</evidence>
<gene>
    <name evidence="2" type="ORF">GGP61_001365</name>
</gene>
<evidence type="ECO:0000256" key="1">
    <source>
        <dbReference type="SAM" id="MobiDB-lite"/>
    </source>
</evidence>
<dbReference type="EMBL" id="JANUAE010000004">
    <property type="protein sequence ID" value="MCS3709761.1"/>
    <property type="molecule type" value="Genomic_DNA"/>
</dbReference>
<reference evidence="2" key="1">
    <citation type="submission" date="2022-08" db="EMBL/GenBank/DDBJ databases">
        <title>Genomic Encyclopedia of Type Strains, Phase V (KMG-V): Genome sequencing to study the core and pangenomes of soil and plant-associated prokaryotes.</title>
        <authorList>
            <person name="Whitman W."/>
        </authorList>
    </citation>
    <scope>NUCLEOTIDE SEQUENCE</scope>
    <source>
        <strain evidence="2">SP3049</strain>
    </source>
</reference>
<dbReference type="RefSeq" id="WP_259123589.1">
    <property type="nucleotide sequence ID" value="NZ_JANTZO010000005.1"/>
</dbReference>
<organism evidence="2 3">
    <name type="scientific">Salinibacter ruber</name>
    <dbReference type="NCBI Taxonomy" id="146919"/>
    <lineage>
        <taxon>Bacteria</taxon>
        <taxon>Pseudomonadati</taxon>
        <taxon>Rhodothermota</taxon>
        <taxon>Rhodothermia</taxon>
        <taxon>Rhodothermales</taxon>
        <taxon>Salinibacteraceae</taxon>
        <taxon>Salinibacter</taxon>
    </lineage>
</organism>
<name>A0A9X2Q5F1_9BACT</name>
<feature type="region of interest" description="Disordered" evidence="1">
    <location>
        <begin position="171"/>
        <end position="191"/>
    </location>
</feature>
<dbReference type="AlphaFoldDB" id="A0A9X2Q5F1"/>
<dbReference type="Proteomes" id="UP001155057">
    <property type="component" value="Unassembled WGS sequence"/>
</dbReference>
<feature type="compositionally biased region" description="Basic and acidic residues" evidence="1">
    <location>
        <begin position="171"/>
        <end position="181"/>
    </location>
</feature>
<proteinExistence type="predicted"/>
<evidence type="ECO:0000313" key="3">
    <source>
        <dbReference type="Proteomes" id="UP001155057"/>
    </source>
</evidence>